<dbReference type="OrthoDB" id="9974981at2759"/>
<dbReference type="InterPro" id="IPR036291">
    <property type="entry name" value="NAD(P)-bd_dom_sf"/>
</dbReference>
<keyword evidence="5" id="KW-1185">Reference proteome</keyword>
<dbReference type="Proteomes" id="UP000054097">
    <property type="component" value="Unassembled WGS sequence"/>
</dbReference>
<keyword evidence="2" id="KW-0560">Oxidoreductase</keyword>
<reference evidence="5" key="2">
    <citation type="submission" date="2015-01" db="EMBL/GenBank/DDBJ databases">
        <title>Evolutionary Origins and Diversification of the Mycorrhizal Mutualists.</title>
        <authorList>
            <consortium name="DOE Joint Genome Institute"/>
            <consortium name="Mycorrhizal Genomics Consortium"/>
            <person name="Kohler A."/>
            <person name="Kuo A."/>
            <person name="Nagy L.G."/>
            <person name="Floudas D."/>
            <person name="Copeland A."/>
            <person name="Barry K.W."/>
            <person name="Cichocki N."/>
            <person name="Veneault-Fourrey C."/>
            <person name="LaButti K."/>
            <person name="Lindquist E.A."/>
            <person name="Lipzen A."/>
            <person name="Lundell T."/>
            <person name="Morin E."/>
            <person name="Murat C."/>
            <person name="Riley R."/>
            <person name="Ohm R."/>
            <person name="Sun H."/>
            <person name="Tunlid A."/>
            <person name="Henrissat B."/>
            <person name="Grigoriev I.V."/>
            <person name="Hibbett D.S."/>
            <person name="Martin F."/>
        </authorList>
    </citation>
    <scope>NUCLEOTIDE SEQUENCE [LARGE SCALE GENOMIC DNA]</scope>
    <source>
        <strain evidence="5">MAFF 305830</strain>
    </source>
</reference>
<dbReference type="InterPro" id="IPR051609">
    <property type="entry name" value="NmrA/Isoflavone_reductase-like"/>
</dbReference>
<accession>A0A0C3BHH6</accession>
<proteinExistence type="predicted"/>
<dbReference type="Pfam" id="PF05368">
    <property type="entry name" value="NmrA"/>
    <property type="match status" value="1"/>
</dbReference>
<gene>
    <name evidence="4" type="ORF">M408DRAFT_272764</name>
</gene>
<evidence type="ECO:0000259" key="3">
    <source>
        <dbReference type="Pfam" id="PF05368"/>
    </source>
</evidence>
<name>A0A0C3BHH6_SERVB</name>
<dbReference type="PANTHER" id="PTHR47706:SF9">
    <property type="entry name" value="NMRA-LIKE DOMAIN-CONTAINING PROTEIN-RELATED"/>
    <property type="match status" value="1"/>
</dbReference>
<dbReference type="InterPro" id="IPR045312">
    <property type="entry name" value="PCBER-like"/>
</dbReference>
<dbReference type="AlphaFoldDB" id="A0A0C3BHH6"/>
<sequence>MAFKKVIQIGAAGALGSPVFDAMVKAGFEVSVLARGASKTVYPDEVKVFKAEFSDHNALVEAFRGQDVVIVTTGGFFDIESTTIPLIDAAIEAGVKRFIPSGWGFDLYAGSGSWNEHLIPKYKVRDYLSKKATEGKITWTNIACGLFYDWMFDLGLFNIDIEKKRAGLYDTGDQKIMLTTLGSVADSVVGILKNPEGTKNRSLRIHDFFISNKEVLDTVESLTGVTFETYNISTDDMTAQSRLMPRTDQRVGVFALAISFGSARVVEWETPDDSQLLGLKTKDLREETEISLRKNKLLV</sequence>
<evidence type="ECO:0000313" key="5">
    <source>
        <dbReference type="Proteomes" id="UP000054097"/>
    </source>
</evidence>
<evidence type="ECO:0000256" key="1">
    <source>
        <dbReference type="ARBA" id="ARBA00022857"/>
    </source>
</evidence>
<dbReference type="SUPFAM" id="SSF51735">
    <property type="entry name" value="NAD(P)-binding Rossmann-fold domains"/>
    <property type="match status" value="1"/>
</dbReference>
<evidence type="ECO:0000313" key="4">
    <source>
        <dbReference type="EMBL" id="KIM30931.1"/>
    </source>
</evidence>
<dbReference type="HOGENOM" id="CLU_044876_3_2_1"/>
<dbReference type="GO" id="GO:0016491">
    <property type="term" value="F:oxidoreductase activity"/>
    <property type="evidence" value="ECO:0007669"/>
    <property type="project" value="UniProtKB-KW"/>
</dbReference>
<feature type="domain" description="NmrA-like" evidence="3">
    <location>
        <begin position="4"/>
        <end position="237"/>
    </location>
</feature>
<dbReference type="CDD" id="cd05259">
    <property type="entry name" value="PCBER_SDR_a"/>
    <property type="match status" value="1"/>
</dbReference>
<dbReference type="STRING" id="933852.A0A0C3BHH6"/>
<dbReference type="EMBL" id="KN824283">
    <property type="protein sequence ID" value="KIM30931.1"/>
    <property type="molecule type" value="Genomic_DNA"/>
</dbReference>
<organism evidence="4 5">
    <name type="scientific">Serendipita vermifera MAFF 305830</name>
    <dbReference type="NCBI Taxonomy" id="933852"/>
    <lineage>
        <taxon>Eukaryota</taxon>
        <taxon>Fungi</taxon>
        <taxon>Dikarya</taxon>
        <taxon>Basidiomycota</taxon>
        <taxon>Agaricomycotina</taxon>
        <taxon>Agaricomycetes</taxon>
        <taxon>Sebacinales</taxon>
        <taxon>Serendipitaceae</taxon>
        <taxon>Serendipita</taxon>
    </lineage>
</organism>
<dbReference type="Gene3D" id="3.40.50.720">
    <property type="entry name" value="NAD(P)-binding Rossmann-like Domain"/>
    <property type="match status" value="1"/>
</dbReference>
<protein>
    <recommendedName>
        <fullName evidence="3">NmrA-like domain-containing protein</fullName>
    </recommendedName>
</protein>
<keyword evidence="1" id="KW-0521">NADP</keyword>
<dbReference type="Gene3D" id="3.90.25.10">
    <property type="entry name" value="UDP-galactose 4-epimerase, domain 1"/>
    <property type="match status" value="1"/>
</dbReference>
<evidence type="ECO:0000256" key="2">
    <source>
        <dbReference type="ARBA" id="ARBA00023002"/>
    </source>
</evidence>
<reference evidence="4 5" key="1">
    <citation type="submission" date="2014-04" db="EMBL/GenBank/DDBJ databases">
        <authorList>
            <consortium name="DOE Joint Genome Institute"/>
            <person name="Kuo A."/>
            <person name="Zuccaro A."/>
            <person name="Kohler A."/>
            <person name="Nagy L.G."/>
            <person name="Floudas D."/>
            <person name="Copeland A."/>
            <person name="Barry K.W."/>
            <person name="Cichocki N."/>
            <person name="Veneault-Fourrey C."/>
            <person name="LaButti K."/>
            <person name="Lindquist E.A."/>
            <person name="Lipzen A."/>
            <person name="Lundell T."/>
            <person name="Morin E."/>
            <person name="Murat C."/>
            <person name="Sun H."/>
            <person name="Tunlid A."/>
            <person name="Henrissat B."/>
            <person name="Grigoriev I.V."/>
            <person name="Hibbett D.S."/>
            <person name="Martin F."/>
            <person name="Nordberg H.P."/>
            <person name="Cantor M.N."/>
            <person name="Hua S.X."/>
        </authorList>
    </citation>
    <scope>NUCLEOTIDE SEQUENCE [LARGE SCALE GENOMIC DNA]</scope>
    <source>
        <strain evidence="4 5">MAFF 305830</strain>
    </source>
</reference>
<dbReference type="PANTHER" id="PTHR47706">
    <property type="entry name" value="NMRA-LIKE FAMILY PROTEIN"/>
    <property type="match status" value="1"/>
</dbReference>
<dbReference type="InterPro" id="IPR008030">
    <property type="entry name" value="NmrA-like"/>
</dbReference>